<gene>
    <name evidence="5" type="ORF">EDS130_LOCUS38737</name>
    <name evidence="4" type="ORF">XAT740_LOCUS27733</name>
</gene>
<keyword evidence="2" id="KW-0812">Transmembrane</keyword>
<protein>
    <submittedName>
        <fullName evidence="5">Uncharacterized protein</fullName>
    </submittedName>
</protein>
<dbReference type="EMBL" id="CAJNOJ010000412">
    <property type="protein sequence ID" value="CAF1439074.1"/>
    <property type="molecule type" value="Genomic_DNA"/>
</dbReference>
<keyword evidence="6" id="KW-1185">Reference proteome</keyword>
<proteinExistence type="predicted"/>
<dbReference type="EMBL" id="CAJNOR010002332">
    <property type="protein sequence ID" value="CAF1279440.1"/>
    <property type="molecule type" value="Genomic_DNA"/>
</dbReference>
<dbReference type="Proteomes" id="UP000663852">
    <property type="component" value="Unassembled WGS sequence"/>
</dbReference>
<feature type="transmembrane region" description="Helical" evidence="2">
    <location>
        <begin position="603"/>
        <end position="626"/>
    </location>
</feature>
<organism evidence="5 7">
    <name type="scientific">Adineta ricciae</name>
    <name type="common">Rotifer</name>
    <dbReference type="NCBI Taxonomy" id="249248"/>
    <lineage>
        <taxon>Eukaryota</taxon>
        <taxon>Metazoa</taxon>
        <taxon>Spiralia</taxon>
        <taxon>Gnathifera</taxon>
        <taxon>Rotifera</taxon>
        <taxon>Eurotatoria</taxon>
        <taxon>Bdelloidea</taxon>
        <taxon>Adinetida</taxon>
        <taxon>Adinetidae</taxon>
        <taxon>Adineta</taxon>
    </lineage>
</organism>
<dbReference type="Proteomes" id="UP000663828">
    <property type="component" value="Unassembled WGS sequence"/>
</dbReference>
<dbReference type="OrthoDB" id="10063988at2759"/>
<evidence type="ECO:0000313" key="7">
    <source>
        <dbReference type="Proteomes" id="UP000663852"/>
    </source>
</evidence>
<evidence type="ECO:0000256" key="1">
    <source>
        <dbReference type="SAM" id="MobiDB-lite"/>
    </source>
</evidence>
<evidence type="ECO:0000313" key="4">
    <source>
        <dbReference type="EMBL" id="CAF1279440.1"/>
    </source>
</evidence>
<keyword evidence="3" id="KW-0732">Signal</keyword>
<feature type="signal peptide" evidence="3">
    <location>
        <begin position="1"/>
        <end position="22"/>
    </location>
</feature>
<reference evidence="5" key="1">
    <citation type="submission" date="2021-02" db="EMBL/GenBank/DDBJ databases">
        <authorList>
            <person name="Nowell W R."/>
        </authorList>
    </citation>
    <scope>NUCLEOTIDE SEQUENCE</scope>
</reference>
<evidence type="ECO:0000313" key="5">
    <source>
        <dbReference type="EMBL" id="CAF1439074.1"/>
    </source>
</evidence>
<comment type="caution">
    <text evidence="5">The sequence shown here is derived from an EMBL/GenBank/DDBJ whole genome shotgun (WGS) entry which is preliminary data.</text>
</comment>
<keyword evidence="2" id="KW-1133">Transmembrane helix</keyword>
<sequence length="654" mass="71329">MYIVYFLSSWILQLCFIHSTHFRGGTITWRPLNATPVGGSASFLVRERYSWNRNTYYCDDTTIANKGLISGGNDVACTAGPCTGWSNMLTSTYCTDFSDRLTVSSGERTQVYTFPLNISFTIYFYDGNWFNGLEVGNSTTWYVSNRVITNVRPDGYLNTSPIGVTIPIIYKPINIPQVHVVQMADFDGTDILRCRWSTRISANNTCHYNECGGICSGVPGAVLLENNCTIVFTLTHAKLYAGVALQIEDFFNKAALTANTPMSSVPLQFLFYGYSVTGNCTKPPQIIGNRPNRACIGTSNSTFVTETIVVETYCPGQYVADFVSSSPIGMRKSAIINASSTIFQMILTWNVSNTLHGPEPLCAAAVDNFQLQSNQWCVTFVVGYDSPDVIRPTLVQGSASPVGTVFQNQSVFSFQTTKFVGRPSRNGTNIYFKDAANNVTVAQFDCGWAPEVTFTGYTTVIRFTTTPWQAGHFYYITMDGGVVSGTEFCGPESAPIRDPTYWVFNIWDPAVSSTTTTTTTPFTTATVTTKPTSTTSINTLLTTSGIVVTTTTPITTPPTTSTTTPPTTAAPTTAGPTTPGVTTESTVAVMYPKDFKDACKSSVATMTAVILAALAPIHTIVMYATLTKLEKMFSPSRVNAGTRHKLRTKRIMRS</sequence>
<feature type="region of interest" description="Disordered" evidence="1">
    <location>
        <begin position="551"/>
        <end position="581"/>
    </location>
</feature>
<accession>A0A815NG25</accession>
<dbReference type="AlphaFoldDB" id="A0A815NG25"/>
<name>A0A815NG25_ADIRI</name>
<evidence type="ECO:0000313" key="6">
    <source>
        <dbReference type="Proteomes" id="UP000663828"/>
    </source>
</evidence>
<evidence type="ECO:0000256" key="2">
    <source>
        <dbReference type="SAM" id="Phobius"/>
    </source>
</evidence>
<keyword evidence="2" id="KW-0472">Membrane</keyword>
<evidence type="ECO:0000256" key="3">
    <source>
        <dbReference type="SAM" id="SignalP"/>
    </source>
</evidence>
<feature type="chain" id="PRO_5036228410" evidence="3">
    <location>
        <begin position="23"/>
        <end position="654"/>
    </location>
</feature>